<gene>
    <name evidence="1" type="ORF">LX32DRAFT_504692</name>
</gene>
<dbReference type="AlphaFoldDB" id="A0AAD9H495"/>
<comment type="caution">
    <text evidence="1">The sequence shown here is derived from an EMBL/GenBank/DDBJ whole genome shotgun (WGS) entry which is preliminary data.</text>
</comment>
<dbReference type="Proteomes" id="UP001232148">
    <property type="component" value="Unassembled WGS sequence"/>
</dbReference>
<accession>A0AAD9H495</accession>
<keyword evidence="2" id="KW-1185">Reference proteome</keyword>
<proteinExistence type="predicted"/>
<protein>
    <recommendedName>
        <fullName evidence="3">F-box domain-containing protein</fullName>
    </recommendedName>
</protein>
<dbReference type="EMBL" id="MU843061">
    <property type="protein sequence ID" value="KAK2022083.1"/>
    <property type="molecule type" value="Genomic_DNA"/>
</dbReference>
<feature type="non-terminal residue" evidence="1">
    <location>
        <position position="337"/>
    </location>
</feature>
<organism evidence="1 2">
    <name type="scientific">Colletotrichum zoysiae</name>
    <dbReference type="NCBI Taxonomy" id="1216348"/>
    <lineage>
        <taxon>Eukaryota</taxon>
        <taxon>Fungi</taxon>
        <taxon>Dikarya</taxon>
        <taxon>Ascomycota</taxon>
        <taxon>Pezizomycotina</taxon>
        <taxon>Sordariomycetes</taxon>
        <taxon>Hypocreomycetidae</taxon>
        <taxon>Glomerellales</taxon>
        <taxon>Glomerellaceae</taxon>
        <taxon>Colletotrichum</taxon>
        <taxon>Colletotrichum graminicola species complex</taxon>
    </lineage>
</organism>
<evidence type="ECO:0000313" key="2">
    <source>
        <dbReference type="Proteomes" id="UP001232148"/>
    </source>
</evidence>
<dbReference type="InterPro" id="IPR036047">
    <property type="entry name" value="F-box-like_dom_sf"/>
</dbReference>
<dbReference type="SUPFAM" id="SSF81383">
    <property type="entry name" value="F-box domain"/>
    <property type="match status" value="1"/>
</dbReference>
<name>A0AAD9H495_9PEZI</name>
<evidence type="ECO:0000313" key="1">
    <source>
        <dbReference type="EMBL" id="KAK2022083.1"/>
    </source>
</evidence>
<sequence length="337" mass="38443">TSHESISQALQTVTLLFQHLSITSDTTKTTAAQSATAEPATTDPGAINTPTIESLDGDNNLKSPCEDQQTLITTRCGTSPWEINFDQNRRQSPILRLPDEVLLQIMKNIVTAADMFMLRQVSFTFWRIAQGEDFRGLRCWEFGSAVSYKEQKIIALRAERAAFCDPCLQKRTSPTFRDDRDFFTTSEAVYCTYCEDHHRRIAFSAQQRHLPPSGRRCIGSYSSIRLCPHLVVPTHSISEKAVEMHANHDKRPSGFEKDFIGSCSRCNDLLLQDAVGYKYRWFSPPTLQLDKFVDENRAKFLYRNEWKLPFCKVPEGGSLTASFLLQKQEEFTNRYGD</sequence>
<reference evidence="1" key="1">
    <citation type="submission" date="2021-06" db="EMBL/GenBank/DDBJ databases">
        <title>Comparative genomics, transcriptomics and evolutionary studies reveal genomic signatures of adaptation to plant cell wall in hemibiotrophic fungi.</title>
        <authorList>
            <consortium name="DOE Joint Genome Institute"/>
            <person name="Baroncelli R."/>
            <person name="Diaz J.F."/>
            <person name="Benocci T."/>
            <person name="Peng M."/>
            <person name="Battaglia E."/>
            <person name="Haridas S."/>
            <person name="Andreopoulos W."/>
            <person name="Labutti K."/>
            <person name="Pangilinan J."/>
            <person name="Floch G.L."/>
            <person name="Makela M.R."/>
            <person name="Henrissat B."/>
            <person name="Grigoriev I.V."/>
            <person name="Crouch J.A."/>
            <person name="De Vries R.P."/>
            <person name="Sukno S.A."/>
            <person name="Thon M.R."/>
        </authorList>
    </citation>
    <scope>NUCLEOTIDE SEQUENCE</scope>
    <source>
        <strain evidence="1">MAFF235873</strain>
    </source>
</reference>
<evidence type="ECO:0008006" key="3">
    <source>
        <dbReference type="Google" id="ProtNLM"/>
    </source>
</evidence>
<feature type="non-terminal residue" evidence="1">
    <location>
        <position position="1"/>
    </location>
</feature>